<evidence type="ECO:0000256" key="8">
    <source>
        <dbReference type="SAM" id="Phobius"/>
    </source>
</evidence>
<dbReference type="GO" id="GO:0004252">
    <property type="term" value="F:serine-type endopeptidase activity"/>
    <property type="evidence" value="ECO:0007669"/>
    <property type="project" value="UniProtKB-UniRule"/>
</dbReference>
<feature type="region of interest" description="Disordered" evidence="7">
    <location>
        <begin position="159"/>
        <end position="192"/>
    </location>
</feature>
<dbReference type="GO" id="GO:0009003">
    <property type="term" value="F:signal peptidase activity"/>
    <property type="evidence" value="ECO:0007669"/>
    <property type="project" value="UniProtKB-EC"/>
</dbReference>
<name>A0A6G6W9A6_9ACTN</name>
<dbReference type="EC" id="3.4.21.89" evidence="6"/>
<keyword evidence="10" id="KW-0378">Hydrolase</keyword>
<dbReference type="EMBL" id="CP049257">
    <property type="protein sequence ID" value="QIG41789.1"/>
    <property type="molecule type" value="Genomic_DNA"/>
</dbReference>
<reference evidence="10 11" key="1">
    <citation type="submission" date="2020-02" db="EMBL/GenBank/DDBJ databases">
        <title>Full genome sequence of Nocardioides sp. R-3366.</title>
        <authorList>
            <person name="Im W.-T."/>
        </authorList>
    </citation>
    <scope>NUCLEOTIDE SEQUENCE [LARGE SCALE GENOMIC DNA]</scope>
    <source>
        <strain evidence="10 11">R-3366</strain>
    </source>
</reference>
<evidence type="ECO:0000259" key="9">
    <source>
        <dbReference type="Pfam" id="PF00717"/>
    </source>
</evidence>
<keyword evidence="5 8" id="KW-0472">Membrane</keyword>
<dbReference type="RefSeq" id="WP_165228456.1">
    <property type="nucleotide sequence ID" value="NZ_CP049257.1"/>
</dbReference>
<keyword evidence="3 8" id="KW-0812">Transmembrane</keyword>
<keyword evidence="4 8" id="KW-1133">Transmembrane helix</keyword>
<keyword evidence="11" id="KW-1185">Reference proteome</keyword>
<dbReference type="Gene3D" id="2.10.109.10">
    <property type="entry name" value="Umud Fragment, subunit A"/>
    <property type="match status" value="1"/>
</dbReference>
<feature type="domain" description="Peptidase S24/S26A/S26B/S26C" evidence="9">
    <location>
        <begin position="34"/>
        <end position="112"/>
    </location>
</feature>
<keyword evidence="2" id="KW-0645">Protease</keyword>
<dbReference type="GO" id="GO:0016020">
    <property type="term" value="C:membrane"/>
    <property type="evidence" value="ECO:0007669"/>
    <property type="project" value="UniProtKB-SubCell"/>
</dbReference>
<dbReference type="InterPro" id="IPR036286">
    <property type="entry name" value="LexA/Signal_pep-like_sf"/>
</dbReference>
<proteinExistence type="predicted"/>
<evidence type="ECO:0000256" key="7">
    <source>
        <dbReference type="SAM" id="MobiDB-lite"/>
    </source>
</evidence>
<sequence length="192" mass="20668">MRKQPRRPWRLLSNAAVLALLGAWYFTLAPTAFGGPSGYIEVVGHSMDGTYATGDLILTHRKHTYATGDIIAFRANDAGGQVIHRITGGDGTTGYITQGDNNPDADPWHPTDDQIIGAAQMRFAGKAWVMHLPRQPWFAGLTAGLITLLVLGWDARPRRDDSPVEDVSGAVDAEASTTTLESADMTAPGARR</sequence>
<protein>
    <recommendedName>
        <fullName evidence="6">Signal peptidase I</fullName>
        <ecNumber evidence="6">3.4.21.89</ecNumber>
    </recommendedName>
</protein>
<dbReference type="GO" id="GO:0006465">
    <property type="term" value="P:signal peptide processing"/>
    <property type="evidence" value="ECO:0007669"/>
    <property type="project" value="UniProtKB-UniRule"/>
</dbReference>
<feature type="transmembrane region" description="Helical" evidence="8">
    <location>
        <begin position="136"/>
        <end position="153"/>
    </location>
</feature>
<accession>A0A6G6W9A6</accession>
<gene>
    <name evidence="10" type="ORF">G5V58_02460</name>
</gene>
<evidence type="ECO:0000313" key="11">
    <source>
        <dbReference type="Proteomes" id="UP000502996"/>
    </source>
</evidence>
<dbReference type="SUPFAM" id="SSF51306">
    <property type="entry name" value="LexA/Signal peptidase"/>
    <property type="match status" value="1"/>
</dbReference>
<organism evidence="10 11">
    <name type="scientific">Nocardioides anomalus</name>
    <dbReference type="NCBI Taxonomy" id="2712223"/>
    <lineage>
        <taxon>Bacteria</taxon>
        <taxon>Bacillati</taxon>
        <taxon>Actinomycetota</taxon>
        <taxon>Actinomycetes</taxon>
        <taxon>Propionibacteriales</taxon>
        <taxon>Nocardioidaceae</taxon>
        <taxon>Nocardioides</taxon>
    </lineage>
</organism>
<dbReference type="AlphaFoldDB" id="A0A6G6W9A6"/>
<evidence type="ECO:0000256" key="1">
    <source>
        <dbReference type="ARBA" id="ARBA00004370"/>
    </source>
</evidence>
<comment type="subcellular location">
    <subcellularLocation>
        <location evidence="1">Membrane</location>
    </subcellularLocation>
</comment>
<dbReference type="Pfam" id="PF00717">
    <property type="entry name" value="Peptidase_S24"/>
    <property type="match status" value="1"/>
</dbReference>
<evidence type="ECO:0000256" key="4">
    <source>
        <dbReference type="ARBA" id="ARBA00022989"/>
    </source>
</evidence>
<dbReference type="Proteomes" id="UP000502996">
    <property type="component" value="Chromosome"/>
</dbReference>
<evidence type="ECO:0000313" key="10">
    <source>
        <dbReference type="EMBL" id="QIG41789.1"/>
    </source>
</evidence>
<dbReference type="KEGG" id="nano:G5V58_02460"/>
<evidence type="ECO:0000256" key="3">
    <source>
        <dbReference type="ARBA" id="ARBA00022692"/>
    </source>
</evidence>
<dbReference type="InterPro" id="IPR015927">
    <property type="entry name" value="Peptidase_S24_S26A/B/C"/>
</dbReference>
<dbReference type="CDD" id="cd06462">
    <property type="entry name" value="Peptidase_S24_S26"/>
    <property type="match status" value="1"/>
</dbReference>
<dbReference type="NCBIfam" id="TIGR02228">
    <property type="entry name" value="sigpep_I_arch"/>
    <property type="match status" value="1"/>
</dbReference>
<evidence type="ECO:0000256" key="2">
    <source>
        <dbReference type="ARBA" id="ARBA00022670"/>
    </source>
</evidence>
<dbReference type="InterPro" id="IPR001733">
    <property type="entry name" value="Peptidase_S26B"/>
</dbReference>
<evidence type="ECO:0000256" key="5">
    <source>
        <dbReference type="ARBA" id="ARBA00023136"/>
    </source>
</evidence>
<evidence type="ECO:0000256" key="6">
    <source>
        <dbReference type="NCBIfam" id="TIGR02228"/>
    </source>
</evidence>